<proteinExistence type="predicted"/>
<evidence type="ECO:0000313" key="2">
    <source>
        <dbReference type="EMBL" id="KAA6392025.1"/>
    </source>
</evidence>
<dbReference type="Gene3D" id="1.10.510.10">
    <property type="entry name" value="Transferase(Phosphotransferase) domain 1"/>
    <property type="match status" value="1"/>
</dbReference>
<dbReference type="OrthoDB" id="564646at2759"/>
<reference evidence="2 3" key="1">
    <citation type="submission" date="2019-03" db="EMBL/GenBank/DDBJ databases">
        <title>Single cell metagenomics reveals metabolic interactions within the superorganism composed of flagellate Streblomastix strix and complex community of Bacteroidetes bacteria on its surface.</title>
        <authorList>
            <person name="Treitli S.C."/>
            <person name="Kolisko M."/>
            <person name="Husnik F."/>
            <person name="Keeling P."/>
            <person name="Hampl V."/>
        </authorList>
    </citation>
    <scope>NUCLEOTIDE SEQUENCE [LARGE SCALE GENOMIC DNA]</scope>
    <source>
        <strain evidence="2">ST1C</strain>
    </source>
</reference>
<dbReference type="InterPro" id="IPR050235">
    <property type="entry name" value="CK1_Ser-Thr_kinase"/>
</dbReference>
<dbReference type="SUPFAM" id="SSF56112">
    <property type="entry name" value="Protein kinase-like (PK-like)"/>
    <property type="match status" value="1"/>
</dbReference>
<name>A0A5J4WBT3_9EUKA</name>
<gene>
    <name evidence="2" type="ORF">EZS28_012446</name>
</gene>
<dbReference type="InterPro" id="IPR011009">
    <property type="entry name" value="Kinase-like_dom_sf"/>
</dbReference>
<dbReference type="AlphaFoldDB" id="A0A5J4WBT3"/>
<sequence>MALHQVGFIHRDIKPANISIGNTQDTAGNIYLIDLGMCKKYFNADSVNSEIPLNNFRGTVRYASLRTHYGFDLCRGDDLISLIYVLIELYIGDLPWSHLTQKEEVQRMKEKYMGKSLMSEMPKQFEQIWEYLSSVDFFDQPDYILIAKLMRDAAVENEIDLKAPFDWEEQMDLMRITVKKQFKIDSQMQNQEQGEFSAINQNTDFCIIEQVSALFLREDQKPDESFASDWKLIVKLITFFISFIIA</sequence>
<dbReference type="PROSITE" id="PS50011">
    <property type="entry name" value="PROTEIN_KINASE_DOM"/>
    <property type="match status" value="1"/>
</dbReference>
<organism evidence="2 3">
    <name type="scientific">Streblomastix strix</name>
    <dbReference type="NCBI Taxonomy" id="222440"/>
    <lineage>
        <taxon>Eukaryota</taxon>
        <taxon>Metamonada</taxon>
        <taxon>Preaxostyla</taxon>
        <taxon>Oxymonadida</taxon>
        <taxon>Streblomastigidae</taxon>
        <taxon>Streblomastix</taxon>
    </lineage>
</organism>
<dbReference type="InterPro" id="IPR000719">
    <property type="entry name" value="Prot_kinase_dom"/>
</dbReference>
<dbReference type="Proteomes" id="UP000324800">
    <property type="component" value="Unassembled WGS sequence"/>
</dbReference>
<comment type="caution">
    <text evidence="2">The sequence shown here is derived from an EMBL/GenBank/DDBJ whole genome shotgun (WGS) entry which is preliminary data.</text>
</comment>
<dbReference type="PANTHER" id="PTHR11909">
    <property type="entry name" value="CASEIN KINASE-RELATED"/>
    <property type="match status" value="1"/>
</dbReference>
<protein>
    <recommendedName>
        <fullName evidence="1">Protein kinase domain-containing protein</fullName>
    </recommendedName>
</protein>
<accession>A0A5J4WBT3</accession>
<feature type="domain" description="Protein kinase" evidence="1">
    <location>
        <begin position="1"/>
        <end position="155"/>
    </location>
</feature>
<dbReference type="GO" id="GO:0004672">
    <property type="term" value="F:protein kinase activity"/>
    <property type="evidence" value="ECO:0007669"/>
    <property type="project" value="InterPro"/>
</dbReference>
<dbReference type="GO" id="GO:0005524">
    <property type="term" value="F:ATP binding"/>
    <property type="evidence" value="ECO:0007669"/>
    <property type="project" value="InterPro"/>
</dbReference>
<dbReference type="Pfam" id="PF00069">
    <property type="entry name" value="Pkinase"/>
    <property type="match status" value="1"/>
</dbReference>
<evidence type="ECO:0000259" key="1">
    <source>
        <dbReference type="PROSITE" id="PS50011"/>
    </source>
</evidence>
<dbReference type="EMBL" id="SNRW01002684">
    <property type="protein sequence ID" value="KAA6392025.1"/>
    <property type="molecule type" value="Genomic_DNA"/>
</dbReference>
<evidence type="ECO:0000313" key="3">
    <source>
        <dbReference type="Proteomes" id="UP000324800"/>
    </source>
</evidence>